<feature type="binding site" evidence="14">
    <location>
        <position position="51"/>
    </location>
    <ligand>
        <name>FAD</name>
        <dbReference type="ChEBI" id="CHEBI:57692"/>
    </ligand>
</feature>
<feature type="binding site" evidence="14">
    <location>
        <position position="301"/>
    </location>
    <ligand>
        <name>FAD</name>
        <dbReference type="ChEBI" id="CHEBI:57692"/>
    </ligand>
</feature>
<dbReference type="PIRSF" id="PIRSF000350">
    <property type="entry name" value="Mercury_reductase_MerA"/>
    <property type="match status" value="1"/>
</dbReference>
<evidence type="ECO:0000256" key="14">
    <source>
        <dbReference type="PIRSR" id="PIRSR000350-3"/>
    </source>
</evidence>
<evidence type="ECO:0000256" key="7">
    <source>
        <dbReference type="ARBA" id="ARBA00022827"/>
    </source>
</evidence>
<dbReference type="RefSeq" id="WP_136735795.1">
    <property type="nucleotide sequence ID" value="NZ_SWDB01000021.1"/>
</dbReference>
<dbReference type="PANTHER" id="PTHR22912">
    <property type="entry name" value="DISULFIDE OXIDOREDUCTASE"/>
    <property type="match status" value="1"/>
</dbReference>
<evidence type="ECO:0000256" key="6">
    <source>
        <dbReference type="ARBA" id="ARBA00022630"/>
    </source>
</evidence>
<evidence type="ECO:0000256" key="10">
    <source>
        <dbReference type="ARBA" id="ARBA00023157"/>
    </source>
</evidence>
<evidence type="ECO:0000256" key="11">
    <source>
        <dbReference type="ARBA" id="ARBA00023284"/>
    </source>
</evidence>
<dbReference type="SUPFAM" id="SSF55424">
    <property type="entry name" value="FAD/NAD-linked reductases, dimerisation (C-terminal) domain"/>
    <property type="match status" value="1"/>
</dbReference>
<keyword evidence="7 14" id="KW-0274">FAD</keyword>
<dbReference type="GO" id="GO:0005737">
    <property type="term" value="C:cytoplasm"/>
    <property type="evidence" value="ECO:0007669"/>
    <property type="project" value="UniProtKB-SubCell"/>
</dbReference>
<protein>
    <recommendedName>
        <fullName evidence="4 16">Dihydrolipoyl dehydrogenase</fullName>
        <ecNumber evidence="3 16">1.8.1.4</ecNumber>
    </recommendedName>
</protein>
<dbReference type="GO" id="GO:0004148">
    <property type="term" value="F:dihydrolipoyl dehydrogenase (NADH) activity"/>
    <property type="evidence" value="ECO:0007669"/>
    <property type="project" value="UniProtKB-EC"/>
</dbReference>
<comment type="cofactor">
    <cofactor evidence="14 16">
        <name>FAD</name>
        <dbReference type="ChEBI" id="CHEBI:57692"/>
    </cofactor>
    <text evidence="14 16">Binds 1 FAD per subunit.</text>
</comment>
<keyword evidence="8 16" id="KW-0560">Oxidoreductase</keyword>
<evidence type="ECO:0000256" key="4">
    <source>
        <dbReference type="ARBA" id="ARBA00016961"/>
    </source>
</evidence>
<dbReference type="Gene3D" id="3.50.50.60">
    <property type="entry name" value="FAD/NAD(P)-binding domain"/>
    <property type="match status" value="2"/>
</dbReference>
<dbReference type="GO" id="GO:0050660">
    <property type="term" value="F:flavin adenine dinucleotide binding"/>
    <property type="evidence" value="ECO:0007669"/>
    <property type="project" value="InterPro"/>
</dbReference>
<keyword evidence="5" id="KW-0963">Cytoplasm</keyword>
<comment type="subcellular location">
    <subcellularLocation>
        <location evidence="1">Cytoplasm</location>
    </subcellularLocation>
</comment>
<dbReference type="GO" id="GO:0006103">
    <property type="term" value="P:2-oxoglutarate metabolic process"/>
    <property type="evidence" value="ECO:0007669"/>
    <property type="project" value="TreeGrafter"/>
</dbReference>
<evidence type="ECO:0000259" key="18">
    <source>
        <dbReference type="Pfam" id="PF07992"/>
    </source>
</evidence>
<evidence type="ECO:0000256" key="8">
    <source>
        <dbReference type="ARBA" id="ARBA00023002"/>
    </source>
</evidence>
<feature type="domain" description="FAD/NAD(P)-binding" evidence="18">
    <location>
        <begin position="6"/>
        <end position="316"/>
    </location>
</feature>
<feature type="active site" description="Proton acceptor" evidence="13">
    <location>
        <position position="433"/>
    </location>
</feature>
<dbReference type="EC" id="1.8.1.4" evidence="3 16"/>
<keyword evidence="14" id="KW-0547">Nucleotide-binding</keyword>
<dbReference type="PRINTS" id="PR00411">
    <property type="entry name" value="PNDRDTASEI"/>
</dbReference>
<feature type="binding site" evidence="14">
    <location>
        <begin position="175"/>
        <end position="182"/>
    </location>
    <ligand>
        <name>NAD(+)</name>
        <dbReference type="ChEBI" id="CHEBI:57540"/>
    </ligand>
</feature>
<evidence type="ECO:0000259" key="17">
    <source>
        <dbReference type="Pfam" id="PF02852"/>
    </source>
</evidence>
<feature type="disulfide bond" description="Redox-active" evidence="15">
    <location>
        <begin position="42"/>
        <end position="47"/>
    </location>
</feature>
<keyword evidence="11 16" id="KW-0676">Redox-active center</keyword>
<proteinExistence type="inferred from homology"/>
<keyword evidence="10" id="KW-1015">Disulfide bond</keyword>
<dbReference type="FunFam" id="3.30.390.30:FF:000001">
    <property type="entry name" value="Dihydrolipoyl dehydrogenase"/>
    <property type="match status" value="1"/>
</dbReference>
<dbReference type="InterPro" id="IPR001100">
    <property type="entry name" value="Pyr_nuc-diS_OxRdtase"/>
</dbReference>
<dbReference type="EMBL" id="SWDB01000021">
    <property type="protein sequence ID" value="TKB45309.1"/>
    <property type="molecule type" value="Genomic_DNA"/>
</dbReference>
<dbReference type="InterPro" id="IPR004099">
    <property type="entry name" value="Pyr_nucl-diS_OxRdtase_dimer"/>
</dbReference>
<dbReference type="InterPro" id="IPR012999">
    <property type="entry name" value="Pyr_OxRdtase_I_AS"/>
</dbReference>
<keyword evidence="6 16" id="KW-0285">Flavoprotein</keyword>
<feature type="domain" description="Pyridine nucleotide-disulphide oxidoreductase dimerisation" evidence="17">
    <location>
        <begin position="336"/>
        <end position="443"/>
    </location>
</feature>
<evidence type="ECO:0000256" key="15">
    <source>
        <dbReference type="PIRSR" id="PIRSR000350-4"/>
    </source>
</evidence>
<dbReference type="InterPro" id="IPR023753">
    <property type="entry name" value="FAD/NAD-binding_dom"/>
</dbReference>
<evidence type="ECO:0000256" key="1">
    <source>
        <dbReference type="ARBA" id="ARBA00004496"/>
    </source>
</evidence>
<dbReference type="Pfam" id="PF07992">
    <property type="entry name" value="Pyr_redox_2"/>
    <property type="match status" value="1"/>
</dbReference>
<evidence type="ECO:0000256" key="2">
    <source>
        <dbReference type="ARBA" id="ARBA00007532"/>
    </source>
</evidence>
<comment type="similarity">
    <text evidence="2 16">Belongs to the class-I pyridine nucleotide-disulfide oxidoreductase family.</text>
</comment>
<evidence type="ECO:0000256" key="5">
    <source>
        <dbReference type="ARBA" id="ARBA00022490"/>
    </source>
</evidence>
<gene>
    <name evidence="19" type="primary">lpdA</name>
    <name evidence="19" type="ORF">E8M12_08890</name>
</gene>
<reference evidence="19 20" key="1">
    <citation type="submission" date="2019-04" db="EMBL/GenBank/DDBJ databases">
        <title>Thalassotalea guangxiensis sp. nov., isolated from sediment of the coastal wetland.</title>
        <authorList>
            <person name="Zheng S."/>
            <person name="Zhang D."/>
        </authorList>
    </citation>
    <scope>NUCLEOTIDE SEQUENCE [LARGE SCALE GENOMIC DNA]</scope>
    <source>
        <strain evidence="19 20">ZS-4</strain>
    </source>
</reference>
<dbReference type="NCBIfam" id="TIGR01350">
    <property type="entry name" value="lipoamide_DH"/>
    <property type="match status" value="1"/>
</dbReference>
<dbReference type="InterPro" id="IPR036188">
    <property type="entry name" value="FAD/NAD-bd_sf"/>
</dbReference>
<evidence type="ECO:0000313" key="20">
    <source>
        <dbReference type="Proteomes" id="UP000307999"/>
    </source>
</evidence>
<sequence length="454" mass="48330">MAKQSDVLIIGGGPGGYTAAIRAAQLGLSVTLVEKEKLGGVCLNWGCIPTKALLHAADNLREIRQADVFGIEVNEPKIDLAKMIGYSRNVAAKLNQGITYLMNKNTVDVVYGEARFIDAHTVQVDDQQFSARHFIIATGARARCLPNLQFDGKQVWSARHALTPTEIPGRLLVVGAGAIGVEFASFYNALGTKVTLVETQSQLLPAEDKSIADCVQDAFTKQGIEVYTESVLANVRTGANSVTVQINEQTQEFDAVLLSVGVIANTEQLNLPAAGVNVSQGFINTNATMQSEVAHIYAIGDVAGAPCLAHKASHEAILAVEHIAGLPVHAVNHQQIPRCTYSHPQVASVGLTEAQASEIADIRVGTFPLSANGKAIAINHTDGFVKTIFDKHTGELYGAHMVGSNVTEMLQGYVASMALEATDEELSKMIIAHPTVSEAMHESVLASMAKAINM</sequence>
<dbReference type="PRINTS" id="PR00368">
    <property type="entry name" value="FADPNR"/>
</dbReference>
<keyword evidence="20" id="KW-1185">Reference proteome</keyword>
<dbReference type="InterPro" id="IPR006258">
    <property type="entry name" value="Lipoamide_DH"/>
</dbReference>
<comment type="caution">
    <text evidence="19">The sequence shown here is derived from an EMBL/GenBank/DDBJ whole genome shotgun (WGS) entry which is preliminary data.</text>
</comment>
<dbReference type="Pfam" id="PF02852">
    <property type="entry name" value="Pyr_redox_dim"/>
    <property type="match status" value="1"/>
</dbReference>
<dbReference type="InterPro" id="IPR016156">
    <property type="entry name" value="FAD/NAD-linked_Rdtase_dimer_sf"/>
</dbReference>
<evidence type="ECO:0000256" key="3">
    <source>
        <dbReference type="ARBA" id="ARBA00012608"/>
    </source>
</evidence>
<comment type="miscellaneous">
    <text evidence="16">The active site is a redox-active disulfide bond.</text>
</comment>
<dbReference type="OrthoDB" id="9800167at2"/>
<dbReference type="PANTHER" id="PTHR22912:SF217">
    <property type="entry name" value="DIHYDROLIPOYL DEHYDROGENASE"/>
    <property type="match status" value="1"/>
</dbReference>
<dbReference type="Proteomes" id="UP000307999">
    <property type="component" value="Unassembled WGS sequence"/>
</dbReference>
<organism evidence="19 20">
    <name type="scientific">Thalassotalea mangrovi</name>
    <dbReference type="NCBI Taxonomy" id="2572245"/>
    <lineage>
        <taxon>Bacteria</taxon>
        <taxon>Pseudomonadati</taxon>
        <taxon>Pseudomonadota</taxon>
        <taxon>Gammaproteobacteria</taxon>
        <taxon>Alteromonadales</taxon>
        <taxon>Colwelliaceae</taxon>
        <taxon>Thalassotalea</taxon>
    </lineage>
</organism>
<name>A0A4U1B4R9_9GAMM</name>
<evidence type="ECO:0000256" key="16">
    <source>
        <dbReference type="RuleBase" id="RU003692"/>
    </source>
</evidence>
<comment type="catalytic activity">
    <reaction evidence="12 16">
        <text>N(6)-[(R)-dihydrolipoyl]-L-lysyl-[protein] + NAD(+) = N(6)-[(R)-lipoyl]-L-lysyl-[protein] + NADH + H(+)</text>
        <dbReference type="Rhea" id="RHEA:15045"/>
        <dbReference type="Rhea" id="RHEA-COMP:10474"/>
        <dbReference type="Rhea" id="RHEA-COMP:10475"/>
        <dbReference type="ChEBI" id="CHEBI:15378"/>
        <dbReference type="ChEBI" id="CHEBI:57540"/>
        <dbReference type="ChEBI" id="CHEBI:57945"/>
        <dbReference type="ChEBI" id="CHEBI:83099"/>
        <dbReference type="ChEBI" id="CHEBI:83100"/>
        <dbReference type="EC" id="1.8.1.4"/>
    </reaction>
</comment>
<dbReference type="AlphaFoldDB" id="A0A4U1B4R9"/>
<evidence type="ECO:0000256" key="9">
    <source>
        <dbReference type="ARBA" id="ARBA00023027"/>
    </source>
</evidence>
<evidence type="ECO:0000313" key="19">
    <source>
        <dbReference type="EMBL" id="TKB45309.1"/>
    </source>
</evidence>
<accession>A0A4U1B4R9</accession>
<keyword evidence="9 14" id="KW-0520">NAD</keyword>
<feature type="binding site" evidence="14">
    <location>
        <position position="261"/>
    </location>
    <ligand>
        <name>NAD(+)</name>
        <dbReference type="ChEBI" id="CHEBI:57540"/>
    </ligand>
</feature>
<dbReference type="SUPFAM" id="SSF51905">
    <property type="entry name" value="FAD/NAD(P)-binding domain"/>
    <property type="match status" value="1"/>
</dbReference>
<feature type="binding site" evidence="14">
    <location>
        <position position="198"/>
    </location>
    <ligand>
        <name>NAD(+)</name>
        <dbReference type="ChEBI" id="CHEBI:57540"/>
    </ligand>
</feature>
<evidence type="ECO:0000256" key="13">
    <source>
        <dbReference type="PIRSR" id="PIRSR000350-2"/>
    </source>
</evidence>
<dbReference type="PROSITE" id="PS00076">
    <property type="entry name" value="PYRIDINE_REDOX_1"/>
    <property type="match status" value="1"/>
</dbReference>
<dbReference type="InterPro" id="IPR050151">
    <property type="entry name" value="Class-I_Pyr_Nuc-Dis_Oxidored"/>
</dbReference>
<dbReference type="Gene3D" id="3.30.390.30">
    <property type="match status" value="1"/>
</dbReference>
<evidence type="ECO:0000256" key="12">
    <source>
        <dbReference type="ARBA" id="ARBA00049187"/>
    </source>
</evidence>